<sequence>MPKRKCSFNVSLQAKHPFIKQINSLSDVRCEKCRAEFSVSHIGAGDIEQRLKSEKHKSAYRAAAQSSSMLNFFKKSDEATSKDLDITAAEVVGAYHTIQENHSFRSNECASK</sequence>
<accession>A0A8X7CG72</accession>
<name>A0A8X7CG72_9ARAC</name>
<proteinExistence type="predicted"/>
<dbReference type="AlphaFoldDB" id="A0A8X7CG72"/>
<dbReference type="EMBL" id="BMAV01015439">
    <property type="protein sequence ID" value="GFY64865.1"/>
    <property type="molecule type" value="Genomic_DNA"/>
</dbReference>
<evidence type="ECO:0000313" key="2">
    <source>
        <dbReference type="Proteomes" id="UP000886998"/>
    </source>
</evidence>
<comment type="caution">
    <text evidence="1">The sequence shown here is derived from an EMBL/GenBank/DDBJ whole genome shotgun (WGS) entry which is preliminary data.</text>
</comment>
<reference evidence="1" key="1">
    <citation type="submission" date="2020-08" db="EMBL/GenBank/DDBJ databases">
        <title>Multicomponent nature underlies the extraordinary mechanical properties of spider dragline silk.</title>
        <authorList>
            <person name="Kono N."/>
            <person name="Nakamura H."/>
            <person name="Mori M."/>
            <person name="Yoshida Y."/>
            <person name="Ohtoshi R."/>
            <person name="Malay A.D."/>
            <person name="Moran D.A.P."/>
            <person name="Tomita M."/>
            <person name="Numata K."/>
            <person name="Arakawa K."/>
        </authorList>
    </citation>
    <scope>NUCLEOTIDE SEQUENCE</scope>
</reference>
<keyword evidence="2" id="KW-1185">Reference proteome</keyword>
<protein>
    <submittedName>
        <fullName evidence="1">Uncharacterized protein</fullName>
    </submittedName>
</protein>
<organism evidence="1 2">
    <name type="scientific">Trichonephila inaurata madagascariensis</name>
    <dbReference type="NCBI Taxonomy" id="2747483"/>
    <lineage>
        <taxon>Eukaryota</taxon>
        <taxon>Metazoa</taxon>
        <taxon>Ecdysozoa</taxon>
        <taxon>Arthropoda</taxon>
        <taxon>Chelicerata</taxon>
        <taxon>Arachnida</taxon>
        <taxon>Araneae</taxon>
        <taxon>Araneomorphae</taxon>
        <taxon>Entelegynae</taxon>
        <taxon>Araneoidea</taxon>
        <taxon>Nephilidae</taxon>
        <taxon>Trichonephila</taxon>
        <taxon>Trichonephila inaurata</taxon>
    </lineage>
</organism>
<dbReference type="Proteomes" id="UP000886998">
    <property type="component" value="Unassembled WGS sequence"/>
</dbReference>
<evidence type="ECO:0000313" key="1">
    <source>
        <dbReference type="EMBL" id="GFY64865.1"/>
    </source>
</evidence>
<gene>
    <name evidence="1" type="primary">EVAR_6473_1</name>
    <name evidence="1" type="ORF">TNIN_389421</name>
</gene>
<dbReference type="OrthoDB" id="6426919at2759"/>